<sequence length="278" mass="30505">MTSILESRVVGMKWKLAFLTLGVDSRSHEKGSRWALKQQRIELKYEANVNHNMQSVDAFAGRSGPSRPEGPTLLDGGWTPCESNGAVSKKPGKKQTKFHTCVQKQGFGEDVLKCVNWKKGGGEERSADEKCKNACREVVFEASKKNLVKAVAKCTDMDNLVNKLKQKKPETLATNGVLMFDDDEFASSGAKKTTKLTSSGKSKSPVNRGPGRPQSESKGSMTFGDLPDELLLFSDDMEDFGEPELMPERMIAPQFESPKSSPNKKGKKGKKGKRGRSG</sequence>
<evidence type="ECO:0000313" key="3">
    <source>
        <dbReference type="Proteomes" id="UP000001307"/>
    </source>
</evidence>
<feature type="compositionally biased region" description="Basic residues" evidence="1">
    <location>
        <begin position="262"/>
        <end position="278"/>
    </location>
</feature>
<feature type="region of interest" description="Disordered" evidence="1">
    <location>
        <begin position="189"/>
        <end position="278"/>
    </location>
</feature>
<dbReference type="InParanoid" id="E4XQG8"/>
<accession>E4XQG8</accession>
<name>E4XQG8_OIKDI</name>
<proteinExistence type="predicted"/>
<dbReference type="OrthoDB" id="10418193at2759"/>
<dbReference type="EMBL" id="FN653105">
    <property type="protein sequence ID" value="CBY12054.1"/>
    <property type="molecule type" value="Genomic_DNA"/>
</dbReference>
<dbReference type="Proteomes" id="UP000001307">
    <property type="component" value="Unassembled WGS sequence"/>
</dbReference>
<organism evidence="2">
    <name type="scientific">Oikopleura dioica</name>
    <name type="common">Tunicate</name>
    <dbReference type="NCBI Taxonomy" id="34765"/>
    <lineage>
        <taxon>Eukaryota</taxon>
        <taxon>Metazoa</taxon>
        <taxon>Chordata</taxon>
        <taxon>Tunicata</taxon>
        <taxon>Appendicularia</taxon>
        <taxon>Copelata</taxon>
        <taxon>Oikopleuridae</taxon>
        <taxon>Oikopleura</taxon>
    </lineage>
</organism>
<reference evidence="2" key="1">
    <citation type="journal article" date="2010" name="Science">
        <title>Plasticity of animal genome architecture unmasked by rapid evolution of a pelagic tunicate.</title>
        <authorList>
            <person name="Denoeud F."/>
            <person name="Henriet S."/>
            <person name="Mungpakdee S."/>
            <person name="Aury J.M."/>
            <person name="Da Silva C."/>
            <person name="Brinkmann H."/>
            <person name="Mikhaleva J."/>
            <person name="Olsen L.C."/>
            <person name="Jubin C."/>
            <person name="Canestro C."/>
            <person name="Bouquet J.M."/>
            <person name="Danks G."/>
            <person name="Poulain J."/>
            <person name="Campsteijn C."/>
            <person name="Adamski M."/>
            <person name="Cross I."/>
            <person name="Yadetie F."/>
            <person name="Muffato M."/>
            <person name="Louis A."/>
            <person name="Butcher S."/>
            <person name="Tsagkogeorga G."/>
            <person name="Konrad A."/>
            <person name="Singh S."/>
            <person name="Jensen M.F."/>
            <person name="Cong E.H."/>
            <person name="Eikeseth-Otteraa H."/>
            <person name="Noel B."/>
            <person name="Anthouard V."/>
            <person name="Porcel B.M."/>
            <person name="Kachouri-Lafond R."/>
            <person name="Nishino A."/>
            <person name="Ugolini M."/>
            <person name="Chourrout P."/>
            <person name="Nishida H."/>
            <person name="Aasland R."/>
            <person name="Huzurbazar S."/>
            <person name="Westhof E."/>
            <person name="Delsuc F."/>
            <person name="Lehrach H."/>
            <person name="Reinhardt R."/>
            <person name="Weissenbach J."/>
            <person name="Roy S.W."/>
            <person name="Artiguenave F."/>
            <person name="Postlethwait J.H."/>
            <person name="Manak J.R."/>
            <person name="Thompson E.M."/>
            <person name="Jaillon O."/>
            <person name="Du Pasquier L."/>
            <person name="Boudinot P."/>
            <person name="Liberles D.A."/>
            <person name="Volff J.N."/>
            <person name="Philippe H."/>
            <person name="Lenhard B."/>
            <person name="Roest Crollius H."/>
            <person name="Wincker P."/>
            <person name="Chourrout D."/>
        </authorList>
    </citation>
    <scope>NUCLEOTIDE SEQUENCE [LARGE SCALE GENOMIC DNA]</scope>
</reference>
<evidence type="ECO:0000313" key="2">
    <source>
        <dbReference type="EMBL" id="CBY12054.1"/>
    </source>
</evidence>
<keyword evidence="3" id="KW-1185">Reference proteome</keyword>
<dbReference type="AlphaFoldDB" id="E4XQG8"/>
<feature type="region of interest" description="Disordered" evidence="1">
    <location>
        <begin position="58"/>
        <end position="94"/>
    </location>
</feature>
<protein>
    <submittedName>
        <fullName evidence="2">Uncharacterized protein</fullName>
    </submittedName>
</protein>
<evidence type="ECO:0000256" key="1">
    <source>
        <dbReference type="SAM" id="MobiDB-lite"/>
    </source>
</evidence>
<feature type="compositionally biased region" description="Low complexity" evidence="1">
    <location>
        <begin position="189"/>
        <end position="204"/>
    </location>
</feature>
<gene>
    <name evidence="2" type="ORF">GSOID_T00017921001</name>
</gene>